<dbReference type="GO" id="GO:0022627">
    <property type="term" value="C:cytosolic small ribosomal subunit"/>
    <property type="evidence" value="ECO:0007669"/>
    <property type="project" value="TreeGrafter"/>
</dbReference>
<sequence>MATLSTRQSVKSQILTLTSMASAFLNPCKILKTISPETVPRNKYSGNSLSVRMSWDGPLSSVKLIIQGKNLELTEAVKSHVEEKVGKAVVKHSHLVREVDVRLSIRGGELGKGPRIRRCEVTLFTKRHGVVRAEEEAETLYASIDLTASIIQRKLRKIKEKESDRGRHMKGFNRLKVREPSTPAVKEDEETVPEQEEEEEEEEVNLIDEIVRTKYFDMPPLTVTEAVQQLENLDHDFYGFRNEETGEINIIYKRKAGGYGLIIPKENGAAQLETKVVEPAKEPSLAE</sequence>
<evidence type="ECO:0000259" key="3">
    <source>
        <dbReference type="Pfam" id="PF16321"/>
    </source>
</evidence>
<evidence type="ECO:0000256" key="1">
    <source>
        <dbReference type="ARBA" id="ARBA00022845"/>
    </source>
</evidence>
<feature type="compositionally biased region" description="Acidic residues" evidence="2">
    <location>
        <begin position="187"/>
        <end position="200"/>
    </location>
</feature>
<dbReference type="Gene3D" id="3.30.160.100">
    <property type="entry name" value="Ribosome hibernation promotion factor-like"/>
    <property type="match status" value="1"/>
</dbReference>
<dbReference type="InterPro" id="IPR003489">
    <property type="entry name" value="RHF/RaiA"/>
</dbReference>
<feature type="region of interest" description="Disordered" evidence="2">
    <location>
        <begin position="179"/>
        <end position="200"/>
    </location>
</feature>
<dbReference type="InterPro" id="IPR034694">
    <property type="entry name" value="HPF_long/plastid"/>
</dbReference>
<dbReference type="InParanoid" id="A0A2P5EDQ1"/>
<dbReference type="EMBL" id="JXTC01000174">
    <property type="protein sequence ID" value="PON83669.1"/>
    <property type="molecule type" value="Genomic_DNA"/>
</dbReference>
<name>A0A2P5EDQ1_TREOI</name>
<dbReference type="Gene3D" id="3.30.505.50">
    <property type="entry name" value="Sigma 54 modulation/S30EA ribosomal protein, C-terminal domain"/>
    <property type="match status" value="1"/>
</dbReference>
<evidence type="ECO:0000256" key="2">
    <source>
        <dbReference type="SAM" id="MobiDB-lite"/>
    </source>
</evidence>
<feature type="domain" description="Sigma 54 modulation/S30EA ribosomal protein C-terminal" evidence="3">
    <location>
        <begin position="208"/>
        <end position="261"/>
    </location>
</feature>
<evidence type="ECO:0000313" key="4">
    <source>
        <dbReference type="EMBL" id="PON83669.1"/>
    </source>
</evidence>
<dbReference type="Pfam" id="PF02482">
    <property type="entry name" value="Ribosomal_S30AE"/>
    <property type="match status" value="1"/>
</dbReference>
<dbReference type="FunCoup" id="A0A2P5EDQ1">
    <property type="interactions" value="500"/>
</dbReference>
<dbReference type="GO" id="GO:0043024">
    <property type="term" value="F:ribosomal small subunit binding"/>
    <property type="evidence" value="ECO:0007669"/>
    <property type="project" value="TreeGrafter"/>
</dbReference>
<dbReference type="SUPFAM" id="SSF69754">
    <property type="entry name" value="Ribosome binding protein Y (YfiA homologue)"/>
    <property type="match status" value="1"/>
</dbReference>
<dbReference type="CDD" id="cd00552">
    <property type="entry name" value="RaiA"/>
    <property type="match status" value="1"/>
</dbReference>
<keyword evidence="1" id="KW-0810">Translation regulation</keyword>
<organism evidence="4 5">
    <name type="scientific">Trema orientale</name>
    <name type="common">Charcoal tree</name>
    <name type="synonym">Celtis orientalis</name>
    <dbReference type="NCBI Taxonomy" id="63057"/>
    <lineage>
        <taxon>Eukaryota</taxon>
        <taxon>Viridiplantae</taxon>
        <taxon>Streptophyta</taxon>
        <taxon>Embryophyta</taxon>
        <taxon>Tracheophyta</taxon>
        <taxon>Spermatophyta</taxon>
        <taxon>Magnoliopsida</taxon>
        <taxon>eudicotyledons</taxon>
        <taxon>Gunneridae</taxon>
        <taxon>Pentapetalae</taxon>
        <taxon>rosids</taxon>
        <taxon>fabids</taxon>
        <taxon>Rosales</taxon>
        <taxon>Cannabaceae</taxon>
        <taxon>Trema</taxon>
    </lineage>
</organism>
<dbReference type="InterPro" id="IPR032528">
    <property type="entry name" value="Ribosom_S30AE_C"/>
</dbReference>
<dbReference type="GO" id="GO:0045900">
    <property type="term" value="P:negative regulation of translational elongation"/>
    <property type="evidence" value="ECO:0007669"/>
    <property type="project" value="TreeGrafter"/>
</dbReference>
<dbReference type="Pfam" id="PF16321">
    <property type="entry name" value="Ribosom_S30AE_C"/>
    <property type="match status" value="1"/>
</dbReference>
<accession>A0A2P5EDQ1</accession>
<dbReference type="PANTHER" id="PTHR33231">
    <property type="entry name" value="30S RIBOSOMAL PROTEIN"/>
    <property type="match status" value="1"/>
</dbReference>
<dbReference type="STRING" id="63057.A0A2P5EDQ1"/>
<dbReference type="AlphaFoldDB" id="A0A2P5EDQ1"/>
<keyword evidence="5" id="KW-1185">Reference proteome</keyword>
<dbReference type="NCBIfam" id="TIGR00741">
    <property type="entry name" value="yfiA"/>
    <property type="match status" value="1"/>
</dbReference>
<keyword evidence="4" id="KW-0689">Ribosomal protein</keyword>
<dbReference type="InterPro" id="IPR050574">
    <property type="entry name" value="HPF/YfiA_ribosome-assoc"/>
</dbReference>
<dbReference type="FunFam" id="3.30.160.100:FF:000006">
    <property type="entry name" value="Ribosome-binding factor PSRP1, chloroplastic"/>
    <property type="match status" value="1"/>
</dbReference>
<evidence type="ECO:0000313" key="5">
    <source>
        <dbReference type="Proteomes" id="UP000237000"/>
    </source>
</evidence>
<dbReference type="OrthoDB" id="10253151at2759"/>
<keyword evidence="4" id="KW-0687">Ribonucleoprotein</keyword>
<dbReference type="Proteomes" id="UP000237000">
    <property type="component" value="Unassembled WGS sequence"/>
</dbReference>
<dbReference type="InterPro" id="IPR038416">
    <property type="entry name" value="Ribosom_S30AE_C_sf"/>
</dbReference>
<dbReference type="InterPro" id="IPR036567">
    <property type="entry name" value="RHF-like"/>
</dbReference>
<dbReference type="HAMAP" id="MF_00839">
    <property type="entry name" value="HPF"/>
    <property type="match status" value="1"/>
</dbReference>
<reference evidence="5" key="1">
    <citation type="submission" date="2016-06" db="EMBL/GenBank/DDBJ databases">
        <title>Parallel loss of symbiosis genes in relatives of nitrogen-fixing non-legume Parasponia.</title>
        <authorList>
            <person name="Van Velzen R."/>
            <person name="Holmer R."/>
            <person name="Bu F."/>
            <person name="Rutten L."/>
            <person name="Van Zeijl A."/>
            <person name="Liu W."/>
            <person name="Santuari L."/>
            <person name="Cao Q."/>
            <person name="Sharma T."/>
            <person name="Shen D."/>
            <person name="Roswanjaya Y."/>
            <person name="Wardhani T."/>
            <person name="Kalhor M.S."/>
            <person name="Jansen J."/>
            <person name="Van den Hoogen J."/>
            <person name="Gungor B."/>
            <person name="Hartog M."/>
            <person name="Hontelez J."/>
            <person name="Verver J."/>
            <person name="Yang W.-C."/>
            <person name="Schijlen E."/>
            <person name="Repin R."/>
            <person name="Schilthuizen M."/>
            <person name="Schranz E."/>
            <person name="Heidstra R."/>
            <person name="Miyata K."/>
            <person name="Fedorova E."/>
            <person name="Kohlen W."/>
            <person name="Bisseling T."/>
            <person name="Smit S."/>
            <person name="Geurts R."/>
        </authorList>
    </citation>
    <scope>NUCLEOTIDE SEQUENCE [LARGE SCALE GENOMIC DNA]</scope>
    <source>
        <strain evidence="5">cv. RG33-2</strain>
    </source>
</reference>
<comment type="caution">
    <text evidence="4">The sequence shown here is derived from an EMBL/GenBank/DDBJ whole genome shotgun (WGS) entry which is preliminary data.</text>
</comment>
<dbReference type="PANTHER" id="PTHR33231:SF1">
    <property type="entry name" value="30S RIBOSOMAL PROTEIN"/>
    <property type="match status" value="1"/>
</dbReference>
<protein>
    <submittedName>
        <fullName evidence="4">Ribosomal protein</fullName>
    </submittedName>
</protein>
<gene>
    <name evidence="4" type="ORF">TorRG33x02_204750</name>
</gene>
<dbReference type="FunFam" id="3.30.505.50:FF:000003">
    <property type="entry name" value="ribosome-binding factor PSRP1, chloroplastic"/>
    <property type="match status" value="1"/>
</dbReference>
<proteinExistence type="inferred from homology"/>